<keyword evidence="1" id="KW-1133">Transmembrane helix</keyword>
<reference evidence="3 4" key="1">
    <citation type="submission" date="2016-10" db="EMBL/GenBank/DDBJ databases">
        <authorList>
            <person name="de Groot N.N."/>
        </authorList>
    </citation>
    <scope>NUCLEOTIDE SEQUENCE [LARGE SCALE GENOMIC DNA]</scope>
    <source>
        <strain evidence="3 4">DSM 20117</strain>
    </source>
</reference>
<dbReference type="OrthoDB" id="5148800at2"/>
<gene>
    <name evidence="3" type="ORF">SAMN04489742_3339</name>
</gene>
<feature type="domain" description="Low molecular weight protein antigen 6 PH" evidence="2">
    <location>
        <begin position="64"/>
        <end position="113"/>
    </location>
</feature>
<feature type="transmembrane region" description="Helical" evidence="1">
    <location>
        <begin position="44"/>
        <end position="62"/>
    </location>
</feature>
<keyword evidence="4" id="KW-1185">Reference proteome</keyword>
<accession>A0A1H1FA84</accession>
<dbReference type="InterPro" id="IPR019692">
    <property type="entry name" value="CFP-6_PH"/>
</dbReference>
<protein>
    <submittedName>
        <fullName evidence="3">PH domain-containing protein</fullName>
    </submittedName>
</protein>
<keyword evidence="1" id="KW-0472">Membrane</keyword>
<dbReference type="AlphaFoldDB" id="A0A1H1FA84"/>
<dbReference type="STRING" id="37928.SAMN04489742_3339"/>
<dbReference type="Pfam" id="PF10756">
    <property type="entry name" value="bPH_6"/>
    <property type="match status" value="1"/>
</dbReference>
<dbReference type="Proteomes" id="UP000181917">
    <property type="component" value="Unassembled WGS sequence"/>
</dbReference>
<dbReference type="EMBL" id="FNKH01000002">
    <property type="protein sequence ID" value="SDQ97851.1"/>
    <property type="molecule type" value="Genomic_DNA"/>
</dbReference>
<evidence type="ECO:0000256" key="1">
    <source>
        <dbReference type="SAM" id="Phobius"/>
    </source>
</evidence>
<feature type="transmembrane region" description="Helical" evidence="1">
    <location>
        <begin position="188"/>
        <end position="206"/>
    </location>
</feature>
<evidence type="ECO:0000313" key="3">
    <source>
        <dbReference type="EMBL" id="SDQ97851.1"/>
    </source>
</evidence>
<proteinExistence type="predicted"/>
<name>A0A1H1FA84_9MICC</name>
<evidence type="ECO:0000313" key="4">
    <source>
        <dbReference type="Proteomes" id="UP000181917"/>
    </source>
</evidence>
<organism evidence="3 4">
    <name type="scientific">Crystallibacter crystallopoietes</name>
    <dbReference type="NCBI Taxonomy" id="37928"/>
    <lineage>
        <taxon>Bacteria</taxon>
        <taxon>Bacillati</taxon>
        <taxon>Actinomycetota</taxon>
        <taxon>Actinomycetes</taxon>
        <taxon>Micrococcales</taxon>
        <taxon>Micrococcaceae</taxon>
        <taxon>Crystallibacter</taxon>
    </lineage>
</organism>
<evidence type="ECO:0000259" key="2">
    <source>
        <dbReference type="Pfam" id="PF10756"/>
    </source>
</evidence>
<dbReference type="KEGG" id="acry:AC20117_00790"/>
<keyword evidence="1" id="KW-0812">Transmembrane</keyword>
<sequence>MSSHDTDPPVVFRPRSAAWLTGVVWLIVLFSLVSTAVTHGFPALVQLAPLVALGYLAWWLAWYPAVVVSDAGVALRNPLLTVQVPWPALIMVDTKYALTLVTPKGKFAAWAAPAPGIFGVQRAQPGHVRGLPEVTYGPGESVRPGDLSNSDSGAAAFHVRSRWAELISSGAVAAGEADTATVAKRPNWLVLIAAAALIVASVLSLTG</sequence>
<dbReference type="RefSeq" id="WP_074701442.1">
    <property type="nucleotide sequence ID" value="NZ_CP018863.1"/>
</dbReference>
<feature type="transmembrane region" description="Helical" evidence="1">
    <location>
        <begin position="17"/>
        <end position="37"/>
    </location>
</feature>